<comment type="caution">
    <text evidence="2">The sequence shown here is derived from an EMBL/GenBank/DDBJ whole genome shotgun (WGS) entry which is preliminary data.</text>
</comment>
<keyword evidence="3" id="KW-1185">Reference proteome</keyword>
<dbReference type="Proteomes" id="UP000252519">
    <property type="component" value="Unassembled WGS sequence"/>
</dbReference>
<evidence type="ECO:0008006" key="4">
    <source>
        <dbReference type="Google" id="ProtNLM"/>
    </source>
</evidence>
<name>A0A368H344_ANCCA</name>
<evidence type="ECO:0000313" key="3">
    <source>
        <dbReference type="Proteomes" id="UP000252519"/>
    </source>
</evidence>
<feature type="chain" id="PRO_5016992031" description="SCP domain-containing protein" evidence="1">
    <location>
        <begin position="18"/>
        <end position="146"/>
    </location>
</feature>
<dbReference type="EMBL" id="JOJR01000030">
    <property type="protein sequence ID" value="RCN49677.1"/>
    <property type="molecule type" value="Genomic_DNA"/>
</dbReference>
<evidence type="ECO:0000313" key="2">
    <source>
        <dbReference type="EMBL" id="RCN49677.1"/>
    </source>
</evidence>
<keyword evidence="1" id="KW-0732">Signal</keyword>
<evidence type="ECO:0000256" key="1">
    <source>
        <dbReference type="SAM" id="SignalP"/>
    </source>
</evidence>
<dbReference type="Pfam" id="PF17641">
    <property type="entry name" value="ASPRs"/>
    <property type="match status" value="1"/>
</dbReference>
<gene>
    <name evidence="2" type="ORF">ANCCAN_04133</name>
</gene>
<sequence length="146" mass="16064">MTSLIFVACAFSLLVIASSNEDVNIGKTKPGARCNKELGDKAINNPQARKLLFTELQIAKGQWNNLMASLKYSCELEKLAGTLVTEPAGNVEGPYEVITDAGTGILNLKDVVKKWKDQLQKMGQKKFAGCNYSKDNKQYKIACVFQ</sequence>
<accession>A0A368H344</accession>
<reference evidence="2 3" key="1">
    <citation type="submission" date="2014-10" db="EMBL/GenBank/DDBJ databases">
        <title>Draft genome of the hookworm Ancylostoma caninum.</title>
        <authorList>
            <person name="Mitreva M."/>
        </authorList>
    </citation>
    <scope>NUCLEOTIDE SEQUENCE [LARGE SCALE GENOMIC DNA]</scope>
    <source>
        <strain evidence="2 3">Baltimore</strain>
    </source>
</reference>
<dbReference type="AlphaFoldDB" id="A0A368H344"/>
<protein>
    <recommendedName>
        <fullName evidence="4">SCP domain-containing protein</fullName>
    </recommendedName>
</protein>
<organism evidence="2 3">
    <name type="scientific">Ancylostoma caninum</name>
    <name type="common">Dog hookworm</name>
    <dbReference type="NCBI Taxonomy" id="29170"/>
    <lineage>
        <taxon>Eukaryota</taxon>
        <taxon>Metazoa</taxon>
        <taxon>Ecdysozoa</taxon>
        <taxon>Nematoda</taxon>
        <taxon>Chromadorea</taxon>
        <taxon>Rhabditida</taxon>
        <taxon>Rhabditina</taxon>
        <taxon>Rhabditomorpha</taxon>
        <taxon>Strongyloidea</taxon>
        <taxon>Ancylostomatidae</taxon>
        <taxon>Ancylostomatinae</taxon>
        <taxon>Ancylostoma</taxon>
    </lineage>
</organism>
<dbReference type="InterPro" id="IPR035109">
    <property type="entry name" value="ASPR"/>
</dbReference>
<dbReference type="OrthoDB" id="5889104at2759"/>
<proteinExistence type="predicted"/>
<feature type="signal peptide" evidence="1">
    <location>
        <begin position="1"/>
        <end position="17"/>
    </location>
</feature>